<dbReference type="Pfam" id="PF13454">
    <property type="entry name" value="NAD_binding_9"/>
    <property type="match status" value="1"/>
</dbReference>
<dbReference type="EMBL" id="JZWV01000025">
    <property type="protein sequence ID" value="KJY39298.1"/>
    <property type="molecule type" value="Genomic_DNA"/>
</dbReference>
<dbReference type="InterPro" id="IPR038732">
    <property type="entry name" value="HpyO/CreE_NAD-binding"/>
</dbReference>
<organism evidence="2 3">
    <name type="scientific">Streptomyces katrae</name>
    <dbReference type="NCBI Taxonomy" id="68223"/>
    <lineage>
        <taxon>Bacteria</taxon>
        <taxon>Bacillati</taxon>
        <taxon>Actinomycetota</taxon>
        <taxon>Actinomycetes</taxon>
        <taxon>Kitasatosporales</taxon>
        <taxon>Streptomycetaceae</taxon>
        <taxon>Streptomyces</taxon>
    </lineage>
</organism>
<comment type="caution">
    <text evidence="2">The sequence shown here is derived from an EMBL/GenBank/DDBJ whole genome shotgun (WGS) entry which is preliminary data.</text>
</comment>
<dbReference type="RefSeq" id="WP_045945575.1">
    <property type="nucleotide sequence ID" value="NZ_JZWV01000025.1"/>
</dbReference>
<dbReference type="InterPro" id="IPR036188">
    <property type="entry name" value="FAD/NAD-bd_sf"/>
</dbReference>
<evidence type="ECO:0000259" key="1">
    <source>
        <dbReference type="Pfam" id="PF13454"/>
    </source>
</evidence>
<name>A0A0F4K037_9ACTN</name>
<proteinExistence type="predicted"/>
<dbReference type="AlphaFoldDB" id="A0A0F4K037"/>
<accession>A0A0F4K037</accession>
<sequence>AGQAHDPAQARTSYLNRIACQVGFAADESVVGAGPLRQAAERPTLYEWCRRRFARTGDPDFAVGPGDWPKRYVHGLALREMFDTFAAELRAHPAVDVELHTAEVVDVRPSEDCLRVVTGEGAAAVHPADAVVLLTGHTSHDPQRVPMSRRLAEFAERTGAQYVPQPYPLDVALDVEHCGPGTVVGCAGMGLTAIDAILYLTEGRGGTFHEDPEHGLVYRPSGNEPASIVAFSGTGLFTFARPANHKERDGGPGDHTGRFFTTDAIDRLRASVGRPVAYGSGKQLQLDFDQDVLPLAVLEMAHLHYAALFGPASVPFLTRGAAVSAEAFVTGPREASEDPEQLLGPLEEAVGEVAGLLAKVVRGTVPLPAAQADAGWPVREVLLHWVETVYGPSVAAEVAHRIDRGLPPGPALEGSGSPWGLETGPEGNRFSWWRTVSPVEPQGSAADQRRAVLRFMEHDGLWARQGNVRNPHKAAADGVWRDLRSVISYAVDDAGLVPRSQRRFLDRYVRHHNRLANGAAAEIMEKITALVRHGIVDVSTGPGARLRLDEEQGRLMVEGPRTGTSRKLDVLVEARIHPFDPRLDALPLYRNLLERGVVRLWINKSADGETFVPGGLDLTPQGHPVRADGSVDPRVTVLGVPSEGARSFLLSALRPNADHYVMHDIMAWLEGFWETVAPRPEAESASSR</sequence>
<evidence type="ECO:0000313" key="3">
    <source>
        <dbReference type="Proteomes" id="UP000033551"/>
    </source>
</evidence>
<gene>
    <name evidence="2" type="ORF">VR44_01940</name>
</gene>
<reference evidence="2 3" key="1">
    <citation type="submission" date="2015-02" db="EMBL/GenBank/DDBJ databases">
        <authorList>
            <person name="Ju K.-S."/>
            <person name="Doroghazi J.R."/>
            <person name="Metcalf W."/>
        </authorList>
    </citation>
    <scope>NUCLEOTIDE SEQUENCE [LARGE SCALE GENOMIC DNA]</scope>
    <source>
        <strain evidence="2 3">NRRL ISP-5550</strain>
    </source>
</reference>
<feature type="non-terminal residue" evidence="2">
    <location>
        <position position="1"/>
    </location>
</feature>
<dbReference type="PANTHER" id="PTHR40254:SF1">
    <property type="entry name" value="BLR0577 PROTEIN"/>
    <property type="match status" value="1"/>
</dbReference>
<keyword evidence="3" id="KW-1185">Reference proteome</keyword>
<dbReference type="PATRIC" id="fig|68223.7.peg.5792"/>
<dbReference type="SUPFAM" id="SSF51905">
    <property type="entry name" value="FAD/NAD(P)-binding domain"/>
    <property type="match status" value="1"/>
</dbReference>
<dbReference type="InterPro" id="IPR052189">
    <property type="entry name" value="L-asp_N-monooxygenase_NS-form"/>
</dbReference>
<evidence type="ECO:0000313" key="2">
    <source>
        <dbReference type="EMBL" id="KJY39298.1"/>
    </source>
</evidence>
<dbReference type="OrthoDB" id="3653265at2"/>
<protein>
    <recommendedName>
        <fullName evidence="1">FAD-dependent urate hydroxylase HpyO/Asp monooxygenase CreE-like FAD/NAD(P)-binding domain-containing protein</fullName>
    </recommendedName>
</protein>
<dbReference type="PANTHER" id="PTHR40254">
    <property type="entry name" value="BLR0577 PROTEIN"/>
    <property type="match status" value="1"/>
</dbReference>
<dbReference type="Proteomes" id="UP000033551">
    <property type="component" value="Unassembled WGS sequence"/>
</dbReference>
<feature type="domain" description="FAD-dependent urate hydroxylase HpyO/Asp monooxygenase CreE-like FAD/NAD(P)-binding" evidence="1">
    <location>
        <begin position="2"/>
        <end position="137"/>
    </location>
</feature>